<dbReference type="Gene3D" id="3.40.1050.10">
    <property type="entry name" value="Carbonic anhydrase"/>
    <property type="match status" value="1"/>
</dbReference>
<comment type="similarity">
    <text evidence="1">Belongs to the beta-class carbonic anhydrase family.</text>
</comment>
<evidence type="ECO:0000256" key="5">
    <source>
        <dbReference type="ARBA" id="ARBA00048348"/>
    </source>
</evidence>
<accession>A0A6P1MEN4</accession>
<feature type="binding site" evidence="6">
    <location>
        <position position="94"/>
    </location>
    <ligand>
        <name>Zn(2+)</name>
        <dbReference type="ChEBI" id="CHEBI:29105"/>
    </ligand>
</feature>
<evidence type="ECO:0000256" key="1">
    <source>
        <dbReference type="ARBA" id="ARBA00006217"/>
    </source>
</evidence>
<protein>
    <recommendedName>
        <fullName evidence="2">carbonic anhydrase</fullName>
        <ecNumber evidence="2">4.2.1.1</ecNumber>
    </recommendedName>
</protein>
<keyword evidence="4 6" id="KW-0862">Zinc</keyword>
<evidence type="ECO:0000313" key="7">
    <source>
        <dbReference type="EMBL" id="QHI71593.1"/>
    </source>
</evidence>
<dbReference type="SMART" id="SM00947">
    <property type="entry name" value="Pro_CA"/>
    <property type="match status" value="1"/>
</dbReference>
<comment type="cofactor">
    <cofactor evidence="6">
        <name>Zn(2+)</name>
        <dbReference type="ChEBI" id="CHEBI:29105"/>
    </cofactor>
    <text evidence="6">Binds 1 zinc ion per subunit.</text>
</comment>
<dbReference type="InterPro" id="IPR036874">
    <property type="entry name" value="Carbonic_anhydrase_sf"/>
</dbReference>
<dbReference type="CDD" id="cd03379">
    <property type="entry name" value="beta_CA_cladeD"/>
    <property type="match status" value="1"/>
</dbReference>
<dbReference type="KEGG" id="amic:Ami3637_03635"/>
<dbReference type="GO" id="GO:0004089">
    <property type="term" value="F:carbonate dehydratase activity"/>
    <property type="evidence" value="ECO:0007669"/>
    <property type="project" value="UniProtKB-EC"/>
</dbReference>
<comment type="catalytic activity">
    <reaction evidence="5">
        <text>hydrogencarbonate + H(+) = CO2 + H2O</text>
        <dbReference type="Rhea" id="RHEA:10748"/>
        <dbReference type="ChEBI" id="CHEBI:15377"/>
        <dbReference type="ChEBI" id="CHEBI:15378"/>
        <dbReference type="ChEBI" id="CHEBI:16526"/>
        <dbReference type="ChEBI" id="CHEBI:17544"/>
        <dbReference type="EC" id="4.2.1.1"/>
    </reaction>
</comment>
<dbReference type="EC" id="4.2.1.1" evidence="2"/>
<dbReference type="AlphaFoldDB" id="A0A6P1MEN4"/>
<name>A0A6P1MEN4_9FIRM</name>
<evidence type="ECO:0000256" key="6">
    <source>
        <dbReference type="PIRSR" id="PIRSR601765-1"/>
    </source>
</evidence>
<dbReference type="Proteomes" id="UP000463883">
    <property type="component" value="Chromosome"/>
</dbReference>
<dbReference type="PANTHER" id="PTHR43175">
    <property type="entry name" value="CARBONIC ANHYDRASE"/>
    <property type="match status" value="1"/>
</dbReference>
<dbReference type="GO" id="GO:0008270">
    <property type="term" value="F:zinc ion binding"/>
    <property type="evidence" value="ECO:0007669"/>
    <property type="project" value="InterPro"/>
</dbReference>
<reference evidence="7 8" key="1">
    <citation type="submission" date="2020-01" db="EMBL/GenBank/DDBJ databases">
        <title>Genomic analysis of Aminipila sp. CBA3637.</title>
        <authorList>
            <person name="Kim Y.B."/>
            <person name="Roh S.W."/>
        </authorList>
    </citation>
    <scope>NUCLEOTIDE SEQUENCE [LARGE SCALE GENOMIC DNA]</scope>
    <source>
        <strain evidence="7 8">CBA3637</strain>
    </source>
</reference>
<evidence type="ECO:0000256" key="4">
    <source>
        <dbReference type="ARBA" id="ARBA00022833"/>
    </source>
</evidence>
<gene>
    <name evidence="7" type="ORF">Ami3637_03635</name>
</gene>
<sequence>MINDIVEFNKKFVANKGYEKYITNKYPDKKLAILTCMDTRLLELLPAALGLKNGDAKIIKNAGGVVSHPFGSAVRSLLVAILDLQVEDVMVIGHTDCGAQSMDAQKMIKKLKERNISEEHINLLHYCGVDFDTWLGGFDCVENSVRNTLDILKHHPLIPKDVRIRGFIMDSVTGELTPVECE</sequence>
<organism evidence="7 8">
    <name type="scientific">Aminipila terrae</name>
    <dbReference type="NCBI Taxonomy" id="2697030"/>
    <lineage>
        <taxon>Bacteria</taxon>
        <taxon>Bacillati</taxon>
        <taxon>Bacillota</taxon>
        <taxon>Clostridia</taxon>
        <taxon>Peptostreptococcales</taxon>
        <taxon>Anaerovoracaceae</taxon>
        <taxon>Aminipila</taxon>
    </lineage>
</organism>
<dbReference type="RefSeq" id="WP_162361367.1">
    <property type="nucleotide sequence ID" value="NZ_CP047591.1"/>
</dbReference>
<evidence type="ECO:0000256" key="3">
    <source>
        <dbReference type="ARBA" id="ARBA00022723"/>
    </source>
</evidence>
<feature type="binding site" evidence="6">
    <location>
        <position position="36"/>
    </location>
    <ligand>
        <name>Zn(2+)</name>
        <dbReference type="ChEBI" id="CHEBI:29105"/>
    </ligand>
</feature>
<dbReference type="PANTHER" id="PTHR43175:SF3">
    <property type="entry name" value="CARBON DISULFIDE HYDROLASE"/>
    <property type="match status" value="1"/>
</dbReference>
<proteinExistence type="inferred from homology"/>
<dbReference type="Pfam" id="PF00484">
    <property type="entry name" value="Pro_CA"/>
    <property type="match status" value="1"/>
</dbReference>
<keyword evidence="8" id="KW-1185">Reference proteome</keyword>
<evidence type="ECO:0000256" key="2">
    <source>
        <dbReference type="ARBA" id="ARBA00012925"/>
    </source>
</evidence>
<dbReference type="SUPFAM" id="SSF53056">
    <property type="entry name" value="beta-carbonic anhydrase, cab"/>
    <property type="match status" value="1"/>
</dbReference>
<keyword evidence="3 6" id="KW-0479">Metal-binding</keyword>
<feature type="binding site" evidence="6">
    <location>
        <position position="97"/>
    </location>
    <ligand>
        <name>Zn(2+)</name>
        <dbReference type="ChEBI" id="CHEBI:29105"/>
    </ligand>
</feature>
<dbReference type="InterPro" id="IPR001765">
    <property type="entry name" value="Carbonic_anhydrase"/>
</dbReference>
<feature type="binding site" evidence="6">
    <location>
        <position position="38"/>
    </location>
    <ligand>
        <name>Zn(2+)</name>
        <dbReference type="ChEBI" id="CHEBI:29105"/>
    </ligand>
</feature>
<dbReference type="EMBL" id="CP047591">
    <property type="protein sequence ID" value="QHI71593.1"/>
    <property type="molecule type" value="Genomic_DNA"/>
</dbReference>
<evidence type="ECO:0000313" key="8">
    <source>
        <dbReference type="Proteomes" id="UP000463883"/>
    </source>
</evidence>